<feature type="transmembrane region" description="Helical" evidence="1">
    <location>
        <begin position="364"/>
        <end position="383"/>
    </location>
</feature>
<keyword evidence="1" id="KW-1133">Transmembrane helix</keyword>
<dbReference type="EMBL" id="REFH01000012">
    <property type="protein sequence ID" value="RMA72766.1"/>
    <property type="molecule type" value="Genomic_DNA"/>
</dbReference>
<keyword evidence="1" id="KW-0812">Transmembrane</keyword>
<dbReference type="InterPro" id="IPR014529">
    <property type="entry name" value="UCP026631"/>
</dbReference>
<keyword evidence="4" id="KW-1185">Reference proteome</keyword>
<name>A0A3L9ZJL1_9FLAO</name>
<feature type="transmembrane region" description="Helical" evidence="1">
    <location>
        <begin position="48"/>
        <end position="67"/>
    </location>
</feature>
<dbReference type="AlphaFoldDB" id="A0A3L9ZJL1"/>
<proteinExistence type="predicted"/>
<feature type="transmembrane region" description="Helical" evidence="1">
    <location>
        <begin position="239"/>
        <end position="260"/>
    </location>
</feature>
<feature type="transmembrane region" description="Helical" evidence="1">
    <location>
        <begin position="395"/>
        <end position="413"/>
    </location>
</feature>
<feature type="domain" description="YdbS-like PH" evidence="2">
    <location>
        <begin position="79"/>
        <end position="145"/>
    </location>
</feature>
<feature type="transmembrane region" description="Helical" evidence="1">
    <location>
        <begin position="12"/>
        <end position="28"/>
    </location>
</feature>
<dbReference type="Pfam" id="PF03703">
    <property type="entry name" value="bPH_2"/>
    <property type="match status" value="3"/>
</dbReference>
<evidence type="ECO:0000259" key="2">
    <source>
        <dbReference type="Pfam" id="PF03703"/>
    </source>
</evidence>
<dbReference type="InterPro" id="IPR005182">
    <property type="entry name" value="YdbS-like_PH"/>
</dbReference>
<dbReference type="OrthoDB" id="1049931at2"/>
<protein>
    <submittedName>
        <fullName evidence="3">Putative membrane protein</fullName>
    </submittedName>
</protein>
<evidence type="ECO:0000313" key="3">
    <source>
        <dbReference type="EMBL" id="RMA72766.1"/>
    </source>
</evidence>
<dbReference type="PIRSF" id="PIRSF026631">
    <property type="entry name" value="UCP026631"/>
    <property type="match status" value="1"/>
</dbReference>
<sequence length="500" mass="57055">MDQQFNLPQRQSPIGVLVMFFDTLQLWARGLWPVLLIYIVKFKDLNSVYLFLGVAAFLLIVALIAYLKYLTFTFYLDSDNDEFIINEGVLNKKRTIIQLNRIQQVDINQSLIQRIIGVYELNVDTAGSAKKEGRIKAVSHALAVALKTRLLVNEISKDQLPSHEEALVNSVEDDKPLVKISFLSLLKVGITTNYVKTFGLVLAFLITIFDNVKKIIPEYDLSDEDLESYIDQGLALKSIGFVFFVLIALILMINLIRVIFKYFDYQVTKHNDSLVLSFGLLSTKSTIVKPEKVQIVTISRNYFQKKMDTLEIKIKQATSGDRQNNKSIIEIPGCDENEKAAIFKFLFRNIPEKGIQLKPNYRKLVFSLFLFIVIPALLFFALANYVDSSLLDYVFVVPIYVVFIGLIVFFGYLNNRLYISDDFVIKQSGAWDIDNSIIDTAKIQGVTTSQLFWHKNADIGSIIIHTAGGDLAFQLGNFTTIKHHVNEWLYKIETSDSNWM</sequence>
<comment type="caution">
    <text evidence="3">The sequence shown here is derived from an EMBL/GenBank/DDBJ whole genome shotgun (WGS) entry which is preliminary data.</text>
</comment>
<feature type="domain" description="YdbS-like PH" evidence="2">
    <location>
        <begin position="268"/>
        <end position="344"/>
    </location>
</feature>
<evidence type="ECO:0000256" key="1">
    <source>
        <dbReference type="SAM" id="Phobius"/>
    </source>
</evidence>
<dbReference type="RefSeq" id="WP_121926393.1">
    <property type="nucleotide sequence ID" value="NZ_CBCSGA010000017.1"/>
</dbReference>
<dbReference type="Proteomes" id="UP000280368">
    <property type="component" value="Unassembled WGS sequence"/>
</dbReference>
<evidence type="ECO:0000313" key="4">
    <source>
        <dbReference type="Proteomes" id="UP000280368"/>
    </source>
</evidence>
<keyword evidence="1" id="KW-0472">Membrane</keyword>
<accession>A0A3L9ZJL1</accession>
<organism evidence="3 4">
    <name type="scientific">Flavobacterium weaverense</name>
    <dbReference type="NCBI Taxonomy" id="271156"/>
    <lineage>
        <taxon>Bacteria</taxon>
        <taxon>Pseudomonadati</taxon>
        <taxon>Bacteroidota</taxon>
        <taxon>Flavobacteriia</taxon>
        <taxon>Flavobacteriales</taxon>
        <taxon>Flavobacteriaceae</taxon>
        <taxon>Flavobacterium</taxon>
    </lineage>
</organism>
<feature type="domain" description="YdbS-like PH" evidence="2">
    <location>
        <begin position="412"/>
        <end position="470"/>
    </location>
</feature>
<dbReference type="PANTHER" id="PTHR34473:SF2">
    <property type="entry name" value="UPF0699 TRANSMEMBRANE PROTEIN YDBT"/>
    <property type="match status" value="1"/>
</dbReference>
<feature type="transmembrane region" description="Helical" evidence="1">
    <location>
        <begin position="185"/>
        <end position="209"/>
    </location>
</feature>
<dbReference type="PANTHER" id="PTHR34473">
    <property type="entry name" value="UPF0699 TRANSMEMBRANE PROTEIN YDBS"/>
    <property type="match status" value="1"/>
</dbReference>
<reference evidence="3 4" key="1">
    <citation type="submission" date="2018-10" db="EMBL/GenBank/DDBJ databases">
        <title>Genomic Encyclopedia of Archaeal and Bacterial Type Strains, Phase II (KMG-II): from individual species to whole genera.</title>
        <authorList>
            <person name="Goeker M."/>
        </authorList>
    </citation>
    <scope>NUCLEOTIDE SEQUENCE [LARGE SCALE GENOMIC DNA]</scope>
    <source>
        <strain evidence="3 4">DSM 19727</strain>
    </source>
</reference>
<gene>
    <name evidence="3" type="ORF">BC961_2832</name>
</gene>